<feature type="transmembrane region" description="Helical" evidence="7">
    <location>
        <begin position="6"/>
        <end position="31"/>
    </location>
</feature>
<evidence type="ECO:0000256" key="2">
    <source>
        <dbReference type="ARBA" id="ARBA00022448"/>
    </source>
</evidence>
<evidence type="ECO:0000256" key="4">
    <source>
        <dbReference type="ARBA" id="ARBA00022967"/>
    </source>
</evidence>
<keyword evidence="3 7" id="KW-0812">Transmembrane</keyword>
<dbReference type="InterPro" id="IPR050133">
    <property type="entry name" value="NqrDE/RnfAE_oxidrdctase"/>
</dbReference>
<evidence type="ECO:0000256" key="6">
    <source>
        <dbReference type="ARBA" id="ARBA00023136"/>
    </source>
</evidence>
<dbReference type="PANTHER" id="PTHR30335:SF0">
    <property type="entry name" value="ION-TRANSLOCATING OXIDOREDUCTASE COMPLEX SUBUNIT A"/>
    <property type="match status" value="1"/>
</dbReference>
<comment type="subcellular location">
    <subcellularLocation>
        <location evidence="1">Endomembrane system</location>
        <topology evidence="1">Multi-pass membrane protein</topology>
    </subcellularLocation>
</comment>
<evidence type="ECO:0000256" key="1">
    <source>
        <dbReference type="ARBA" id="ARBA00004127"/>
    </source>
</evidence>
<evidence type="ECO:0000313" key="8">
    <source>
        <dbReference type="EMBL" id="GAI91132.1"/>
    </source>
</evidence>
<organism evidence="8">
    <name type="scientific">marine sediment metagenome</name>
    <dbReference type="NCBI Taxonomy" id="412755"/>
    <lineage>
        <taxon>unclassified sequences</taxon>
        <taxon>metagenomes</taxon>
        <taxon>ecological metagenomes</taxon>
    </lineage>
</organism>
<dbReference type="InterPro" id="IPR003667">
    <property type="entry name" value="NqrDE/RnfAE"/>
</dbReference>
<accession>X1SDP6</accession>
<comment type="caution">
    <text evidence="8">The sequence shown here is derived from an EMBL/GenBank/DDBJ whole genome shotgun (WGS) entry which is preliminary data.</text>
</comment>
<feature type="transmembrane region" description="Helical" evidence="7">
    <location>
        <begin position="38"/>
        <end position="59"/>
    </location>
</feature>
<dbReference type="EMBL" id="BARW01015131">
    <property type="protein sequence ID" value="GAI91132.1"/>
    <property type="molecule type" value="Genomic_DNA"/>
</dbReference>
<proteinExistence type="predicted"/>
<reference evidence="8" key="1">
    <citation type="journal article" date="2014" name="Front. Microbiol.">
        <title>High frequency of phylogenetically diverse reductive dehalogenase-homologous genes in deep subseafloor sedimentary metagenomes.</title>
        <authorList>
            <person name="Kawai M."/>
            <person name="Futagami T."/>
            <person name="Toyoda A."/>
            <person name="Takaki Y."/>
            <person name="Nishi S."/>
            <person name="Hori S."/>
            <person name="Arai W."/>
            <person name="Tsubouchi T."/>
            <person name="Morono Y."/>
            <person name="Uchiyama I."/>
            <person name="Ito T."/>
            <person name="Fujiyama A."/>
            <person name="Inagaki F."/>
            <person name="Takami H."/>
        </authorList>
    </citation>
    <scope>NUCLEOTIDE SEQUENCE</scope>
    <source>
        <strain evidence="8">Expedition CK06-06</strain>
    </source>
</reference>
<name>X1SDP6_9ZZZZ</name>
<dbReference type="PANTHER" id="PTHR30335">
    <property type="entry name" value="INTEGRAL MEMBRANE PROTEIN OF SOXR-REDUCING COMPLEX"/>
    <property type="match status" value="1"/>
</dbReference>
<keyword evidence="5 7" id="KW-1133">Transmembrane helix</keyword>
<evidence type="ECO:0008006" key="9">
    <source>
        <dbReference type="Google" id="ProtNLM"/>
    </source>
</evidence>
<keyword evidence="6 7" id="KW-0472">Membrane</keyword>
<evidence type="ECO:0000256" key="7">
    <source>
        <dbReference type="SAM" id="Phobius"/>
    </source>
</evidence>
<gene>
    <name evidence="8" type="ORF">S12H4_26629</name>
</gene>
<evidence type="ECO:0000256" key="3">
    <source>
        <dbReference type="ARBA" id="ARBA00022692"/>
    </source>
</evidence>
<evidence type="ECO:0000256" key="5">
    <source>
        <dbReference type="ARBA" id="ARBA00022989"/>
    </source>
</evidence>
<dbReference type="GO" id="GO:0012505">
    <property type="term" value="C:endomembrane system"/>
    <property type="evidence" value="ECO:0007669"/>
    <property type="project" value="UniProtKB-SubCell"/>
</dbReference>
<keyword evidence="2" id="KW-0813">Transport</keyword>
<sequence length="77" mass="8485">MSDYLLMAVGAILVNNILLAQYLGCCPFVGVSKQMDTAVGMTGGVVFVLTLAGLITWTIDAYLLRYFDLVYLNERNM</sequence>
<dbReference type="Pfam" id="PF02508">
    <property type="entry name" value="Rnf-Nqr"/>
    <property type="match status" value="1"/>
</dbReference>
<protein>
    <recommendedName>
        <fullName evidence="9">Electron transport complex subunit RsxA</fullName>
    </recommendedName>
</protein>
<dbReference type="GO" id="GO:0005886">
    <property type="term" value="C:plasma membrane"/>
    <property type="evidence" value="ECO:0007669"/>
    <property type="project" value="TreeGrafter"/>
</dbReference>
<dbReference type="AlphaFoldDB" id="X1SDP6"/>
<keyword evidence="4" id="KW-1278">Translocase</keyword>